<keyword evidence="2" id="KW-1185">Reference proteome</keyword>
<evidence type="ECO:0000313" key="2">
    <source>
        <dbReference type="Proteomes" id="UP000030653"/>
    </source>
</evidence>
<dbReference type="Proteomes" id="UP000030653">
    <property type="component" value="Unassembled WGS sequence"/>
</dbReference>
<name>M5G1Y4_DACPD</name>
<sequence length="127" mass="14769">PPNFVPGTWLTKKHFEVLKINKSKFLLPKEEKLTAWVLKTHKYTFLWAKSENGQFQANYIDQVIFPTVKHVPWQEWNIPVLPTLMEDVIKVLHAKVATGTFKCSHTVPPLTEHILENFRSRGCYGLL</sequence>
<feature type="non-terminal residue" evidence="1">
    <location>
        <position position="127"/>
    </location>
</feature>
<feature type="non-terminal residue" evidence="1">
    <location>
        <position position="1"/>
    </location>
</feature>
<protein>
    <submittedName>
        <fullName evidence="1">Uncharacterized protein</fullName>
    </submittedName>
</protein>
<dbReference type="OMA" id="PHTPWVQ"/>
<accession>M5G1Y4</accession>
<gene>
    <name evidence="1" type="ORF">DACRYDRAFT_39024</name>
</gene>
<dbReference type="EMBL" id="JH795862">
    <property type="protein sequence ID" value="EJU02230.1"/>
    <property type="molecule type" value="Genomic_DNA"/>
</dbReference>
<dbReference type="RefSeq" id="XP_040629127.1">
    <property type="nucleotide sequence ID" value="XM_040774454.1"/>
</dbReference>
<dbReference type="STRING" id="1858805.M5G1Y4"/>
<reference evidence="1 2" key="1">
    <citation type="journal article" date="2012" name="Science">
        <title>The Paleozoic origin of enzymatic lignin decomposition reconstructed from 31 fungal genomes.</title>
        <authorList>
            <person name="Floudas D."/>
            <person name="Binder M."/>
            <person name="Riley R."/>
            <person name="Barry K."/>
            <person name="Blanchette R.A."/>
            <person name="Henrissat B."/>
            <person name="Martinez A.T."/>
            <person name="Otillar R."/>
            <person name="Spatafora J.W."/>
            <person name="Yadav J.S."/>
            <person name="Aerts A."/>
            <person name="Benoit I."/>
            <person name="Boyd A."/>
            <person name="Carlson A."/>
            <person name="Copeland A."/>
            <person name="Coutinho P.M."/>
            <person name="de Vries R.P."/>
            <person name="Ferreira P."/>
            <person name="Findley K."/>
            <person name="Foster B."/>
            <person name="Gaskell J."/>
            <person name="Glotzer D."/>
            <person name="Gorecki P."/>
            <person name="Heitman J."/>
            <person name="Hesse C."/>
            <person name="Hori C."/>
            <person name="Igarashi K."/>
            <person name="Jurgens J.A."/>
            <person name="Kallen N."/>
            <person name="Kersten P."/>
            <person name="Kohler A."/>
            <person name="Kuees U."/>
            <person name="Kumar T.K.A."/>
            <person name="Kuo A."/>
            <person name="LaButti K."/>
            <person name="Larrondo L.F."/>
            <person name="Lindquist E."/>
            <person name="Ling A."/>
            <person name="Lombard V."/>
            <person name="Lucas S."/>
            <person name="Lundell T."/>
            <person name="Martin R."/>
            <person name="McLaughlin D.J."/>
            <person name="Morgenstern I."/>
            <person name="Morin E."/>
            <person name="Murat C."/>
            <person name="Nagy L.G."/>
            <person name="Nolan M."/>
            <person name="Ohm R.A."/>
            <person name="Patyshakuliyeva A."/>
            <person name="Rokas A."/>
            <person name="Ruiz-Duenas F.J."/>
            <person name="Sabat G."/>
            <person name="Salamov A."/>
            <person name="Samejima M."/>
            <person name="Schmutz J."/>
            <person name="Slot J.C."/>
            <person name="St John F."/>
            <person name="Stenlid J."/>
            <person name="Sun H."/>
            <person name="Sun S."/>
            <person name="Syed K."/>
            <person name="Tsang A."/>
            <person name="Wiebenga A."/>
            <person name="Young D."/>
            <person name="Pisabarro A."/>
            <person name="Eastwood D.C."/>
            <person name="Martin F."/>
            <person name="Cullen D."/>
            <person name="Grigoriev I.V."/>
            <person name="Hibbett D.S."/>
        </authorList>
    </citation>
    <scope>NUCLEOTIDE SEQUENCE [LARGE SCALE GENOMIC DNA]</scope>
    <source>
        <strain evidence="1 2">DJM-731 SS1</strain>
    </source>
</reference>
<dbReference type="GeneID" id="63689516"/>
<proteinExistence type="predicted"/>
<dbReference type="OrthoDB" id="5599163at2759"/>
<evidence type="ECO:0000313" key="1">
    <source>
        <dbReference type="EMBL" id="EJU02230.1"/>
    </source>
</evidence>
<dbReference type="AlphaFoldDB" id="M5G1Y4"/>
<organism evidence="1 2">
    <name type="scientific">Dacryopinax primogenitus (strain DJM 731)</name>
    <name type="common">Brown rot fungus</name>
    <dbReference type="NCBI Taxonomy" id="1858805"/>
    <lineage>
        <taxon>Eukaryota</taxon>
        <taxon>Fungi</taxon>
        <taxon>Dikarya</taxon>
        <taxon>Basidiomycota</taxon>
        <taxon>Agaricomycotina</taxon>
        <taxon>Dacrymycetes</taxon>
        <taxon>Dacrymycetales</taxon>
        <taxon>Dacrymycetaceae</taxon>
        <taxon>Dacryopinax</taxon>
    </lineage>
</organism>
<dbReference type="HOGENOM" id="CLU_092523_1_0_1"/>